<protein>
    <submittedName>
        <fullName evidence="2">Uncharacterized protein</fullName>
    </submittedName>
</protein>
<comment type="caution">
    <text evidence="2">The sequence shown here is derived from an EMBL/GenBank/DDBJ whole genome shotgun (WGS) entry which is preliminary data.</text>
</comment>
<dbReference type="RefSeq" id="WP_267980361.1">
    <property type="nucleotide sequence ID" value="NZ_JAPQKF010000002.1"/>
</dbReference>
<evidence type="ECO:0000256" key="1">
    <source>
        <dbReference type="SAM" id="MobiDB-lite"/>
    </source>
</evidence>
<evidence type="ECO:0000313" key="3">
    <source>
        <dbReference type="Proteomes" id="UP001168524"/>
    </source>
</evidence>
<name>A0ABT7WN76_9GAMM</name>
<dbReference type="PROSITE" id="PS51257">
    <property type="entry name" value="PROKAR_LIPOPROTEIN"/>
    <property type="match status" value="1"/>
</dbReference>
<proteinExistence type="predicted"/>
<dbReference type="EMBL" id="JAUDZE010000002">
    <property type="protein sequence ID" value="MDN0014136.1"/>
    <property type="molecule type" value="Genomic_DNA"/>
</dbReference>
<accession>A0ABT7WN76</accession>
<feature type="region of interest" description="Disordered" evidence="1">
    <location>
        <begin position="20"/>
        <end position="42"/>
    </location>
</feature>
<organism evidence="2 3">
    <name type="scientific">Acinetobacter thutiue</name>
    <dbReference type="NCBI Taxonomy" id="2998078"/>
    <lineage>
        <taxon>Bacteria</taxon>
        <taxon>Pseudomonadati</taxon>
        <taxon>Pseudomonadota</taxon>
        <taxon>Gammaproteobacteria</taxon>
        <taxon>Moraxellales</taxon>
        <taxon>Moraxellaceae</taxon>
        <taxon>Acinetobacter</taxon>
    </lineage>
</organism>
<gene>
    <name evidence="2" type="ORF">QTA56_07780</name>
</gene>
<reference evidence="2" key="1">
    <citation type="submission" date="2023-06" db="EMBL/GenBank/DDBJ databases">
        <title>Two novel species of Acinetobacter isolated from motorbike repairing workshop in Vietnam.</title>
        <authorList>
            <person name="Le N.T.T."/>
        </authorList>
    </citation>
    <scope>NUCLEOTIDE SEQUENCE</scope>
    <source>
        <strain evidence="2">VNH17</strain>
    </source>
</reference>
<sequence>MKKTFLVITLAGLLTACGGSDNDHDSATPENPNPPTQPNESKVGVFRNGEIVSGVHYQTSGGTQGDTNDKGEFNYKTGEKIRFSLGNVQLGDEVSAKAVLTPVDLSEKTNVKENLVAFIQSLDSNTALAGIQVSDQTKNVLAGTPINFDQASTAFVQDSNVKKTIAESGTTLVDSETAKVNLRKAFYSDIAGVWQLSSTKAKEKTLVYVDANGNYVMGQASAKDAYGQAGIEIGNFNIDPITSHIKATASIDKNGEWGFAGSDTDIYLSYGEQKDTLLIREPSDNNARYTLTKVPNQENSLVGSWQMPNHIFTFFSDNSYFLLHTTEEDCAFNGLEYGKYSATNNTLKVSEIYYDTTGCAGLVDSYHPELVPGQYDLDSYTFTIKQNDSLAVQYENEEPAIFKRIK</sequence>
<keyword evidence="3" id="KW-1185">Reference proteome</keyword>
<dbReference type="Proteomes" id="UP001168524">
    <property type="component" value="Unassembled WGS sequence"/>
</dbReference>
<evidence type="ECO:0000313" key="2">
    <source>
        <dbReference type="EMBL" id="MDN0014136.1"/>
    </source>
</evidence>